<gene>
    <name evidence="1" type="ORF">LCGC14_0935630</name>
</gene>
<proteinExistence type="predicted"/>
<dbReference type="AlphaFoldDB" id="A0A0F9R564"/>
<dbReference type="EMBL" id="LAZR01003242">
    <property type="protein sequence ID" value="KKN20426.1"/>
    <property type="molecule type" value="Genomic_DNA"/>
</dbReference>
<name>A0A0F9R564_9ZZZZ</name>
<organism evidence="1">
    <name type="scientific">marine sediment metagenome</name>
    <dbReference type="NCBI Taxonomy" id="412755"/>
    <lineage>
        <taxon>unclassified sequences</taxon>
        <taxon>metagenomes</taxon>
        <taxon>ecological metagenomes</taxon>
    </lineage>
</organism>
<evidence type="ECO:0000313" key="1">
    <source>
        <dbReference type="EMBL" id="KKN20426.1"/>
    </source>
</evidence>
<sequence>MISLNPGMVAPVFSIGSAAAGETGTGGVAGTTFAVSPTPSGHAQENEVTVEYTEQTAPSSLTLLLEAGNSVDSSGDLQAPLEVLATINTTGEKSIRQKIGRYRFVRLNLTAMAGASAEVTGKIGM</sequence>
<accession>A0A0F9R564</accession>
<protein>
    <submittedName>
        <fullName evidence="1">Uncharacterized protein</fullName>
    </submittedName>
</protein>
<reference evidence="1" key="1">
    <citation type="journal article" date="2015" name="Nature">
        <title>Complex archaea that bridge the gap between prokaryotes and eukaryotes.</title>
        <authorList>
            <person name="Spang A."/>
            <person name="Saw J.H."/>
            <person name="Jorgensen S.L."/>
            <person name="Zaremba-Niedzwiedzka K."/>
            <person name="Martijn J."/>
            <person name="Lind A.E."/>
            <person name="van Eijk R."/>
            <person name="Schleper C."/>
            <person name="Guy L."/>
            <person name="Ettema T.J."/>
        </authorList>
    </citation>
    <scope>NUCLEOTIDE SEQUENCE</scope>
</reference>
<comment type="caution">
    <text evidence="1">The sequence shown here is derived from an EMBL/GenBank/DDBJ whole genome shotgun (WGS) entry which is preliminary data.</text>
</comment>